<dbReference type="EMBL" id="BPQB01000070">
    <property type="protein sequence ID" value="GJE97357.1"/>
    <property type="molecule type" value="Genomic_DNA"/>
</dbReference>
<dbReference type="Proteomes" id="UP000703269">
    <property type="component" value="Unassembled WGS sequence"/>
</dbReference>
<comment type="caution">
    <text evidence="1">The sequence shown here is derived from an EMBL/GenBank/DDBJ whole genome shotgun (WGS) entry which is preliminary data.</text>
</comment>
<protein>
    <submittedName>
        <fullName evidence="1">NAD(P)-binding protein</fullName>
    </submittedName>
</protein>
<proteinExistence type="predicted"/>
<gene>
    <name evidence="1" type="ORF">PsYK624_135730</name>
</gene>
<dbReference type="OrthoDB" id="2130169at2759"/>
<evidence type="ECO:0000313" key="2">
    <source>
        <dbReference type="Proteomes" id="UP000703269"/>
    </source>
</evidence>
<dbReference type="GO" id="GO:0005737">
    <property type="term" value="C:cytoplasm"/>
    <property type="evidence" value="ECO:0007669"/>
    <property type="project" value="TreeGrafter"/>
</dbReference>
<evidence type="ECO:0000313" key="1">
    <source>
        <dbReference type="EMBL" id="GJE97357.1"/>
    </source>
</evidence>
<keyword evidence="2" id="KW-1185">Reference proteome</keyword>
<sequence>MPQTIFYLGATGYLSGDVLPLLARDFPEDTVRALVRNPTPARVAQLQALHPRLVVVPGDLNDAPVIVEEAATADIVINSASSDHWPSVRATLEGLEKNAAARPGSPPLYLHVSGCGIISDNIHGEKVENPKFWSDIGLSLEDCEPTNTHLESDKPIVAAGTRKENPIRSIIVYPGQIYGVGNGVQKTTLWLRIFMDYAKRLGYAGTWGRGFNAQNTIHVKDLAEAIAMVLRAARDGTADEGADGLYFGVTPTILSYGEWTRGMGDYLYSKGIAKEPGSKPMPEEIVEPLGHYGWSLLGGNMFAKGDRLARMGWTHPESDKVTLMETLPAMIDAALEDDKPYVHIS</sequence>
<dbReference type="SUPFAM" id="SSF51735">
    <property type="entry name" value="NAD(P)-binding Rossmann-fold domains"/>
    <property type="match status" value="1"/>
</dbReference>
<dbReference type="PANTHER" id="PTHR48079">
    <property type="entry name" value="PROTEIN YEEZ"/>
    <property type="match status" value="1"/>
</dbReference>
<dbReference type="Gene3D" id="3.40.50.720">
    <property type="entry name" value="NAD(P)-binding Rossmann-like Domain"/>
    <property type="match status" value="1"/>
</dbReference>
<name>A0A9P3GKV1_9APHY</name>
<dbReference type="AlphaFoldDB" id="A0A9P3GKV1"/>
<dbReference type="GO" id="GO:0004029">
    <property type="term" value="F:aldehyde dehydrogenase (NAD+) activity"/>
    <property type="evidence" value="ECO:0007669"/>
    <property type="project" value="TreeGrafter"/>
</dbReference>
<organism evidence="1 2">
    <name type="scientific">Phanerochaete sordida</name>
    <dbReference type="NCBI Taxonomy" id="48140"/>
    <lineage>
        <taxon>Eukaryota</taxon>
        <taxon>Fungi</taxon>
        <taxon>Dikarya</taxon>
        <taxon>Basidiomycota</taxon>
        <taxon>Agaricomycotina</taxon>
        <taxon>Agaricomycetes</taxon>
        <taxon>Polyporales</taxon>
        <taxon>Phanerochaetaceae</taxon>
        <taxon>Phanerochaete</taxon>
    </lineage>
</organism>
<dbReference type="InterPro" id="IPR051783">
    <property type="entry name" value="NAD(P)-dependent_oxidoreduct"/>
</dbReference>
<dbReference type="InterPro" id="IPR036291">
    <property type="entry name" value="NAD(P)-bd_dom_sf"/>
</dbReference>
<dbReference type="PANTHER" id="PTHR48079:SF6">
    <property type="entry name" value="NAD(P)-BINDING DOMAIN-CONTAINING PROTEIN-RELATED"/>
    <property type="match status" value="1"/>
</dbReference>
<reference evidence="1 2" key="1">
    <citation type="submission" date="2021-08" db="EMBL/GenBank/DDBJ databases">
        <title>Draft Genome Sequence of Phanerochaete sordida strain YK-624.</title>
        <authorList>
            <person name="Mori T."/>
            <person name="Dohra H."/>
            <person name="Suzuki T."/>
            <person name="Kawagishi H."/>
            <person name="Hirai H."/>
        </authorList>
    </citation>
    <scope>NUCLEOTIDE SEQUENCE [LARGE SCALE GENOMIC DNA]</scope>
    <source>
        <strain evidence="1 2">YK-624</strain>
    </source>
</reference>
<accession>A0A9P3GKV1</accession>